<evidence type="ECO:0000313" key="5">
    <source>
        <dbReference type="Proteomes" id="UP000215694"/>
    </source>
</evidence>
<keyword evidence="1" id="KW-0732">Signal</keyword>
<sequence length="256" mass="29879">MRHFKAGILLLLAFSLISPSIIFANNTSTDKGKDNCVTVRQEIINEEDEFFKSDIKYPILEINSKCKENNKPKENTIEEINKNISTYIMNFKNRIQNEAKQYKNDYINIYSKSDKDYVKYQYEAYSNYNVTYNKNNLISIPITTYEFTGGAHGMTYLKSFNYDLKTGEELKLSDIFKEEVDYKKITNAFIKNEISKTPGNYFDGEEGFKGISDNQNFYLEDDGVVVYFSLYEIAPYSSGIPKFKLSYKDFGMYMRN</sequence>
<feature type="signal peptide" evidence="1">
    <location>
        <begin position="1"/>
        <end position="24"/>
    </location>
</feature>
<dbReference type="Gene3D" id="3.30.565.40">
    <property type="entry name" value="Fervidobacterium nodosum Rt17-B1 like"/>
    <property type="match status" value="1"/>
</dbReference>
<proteinExistence type="predicted"/>
<dbReference type="OrthoDB" id="5637at2"/>
<reference evidence="4 5" key="1">
    <citation type="journal article" date="2017" name="Genome Announc.">
        <title>Draft Genome Sequence of Romboutsia weinsteinii sp. nov. Strain CCRI-19649(T) Isolated from Surface Water.</title>
        <authorList>
            <person name="Maheux A.F."/>
            <person name="Boudreau D.K."/>
            <person name="Berube E."/>
            <person name="Boissinot M."/>
            <person name="Cantin P."/>
            <person name="Raymond F."/>
            <person name="Corbeil J."/>
            <person name="Omar R.F."/>
            <person name="Bergeron M.G."/>
        </authorList>
    </citation>
    <scope>NUCLEOTIDE SEQUENCE [LARGE SCALE GENOMIC DNA]</scope>
    <source>
        <strain evidence="4 5">CCRI-19649</strain>
    </source>
</reference>
<dbReference type="InterPro" id="IPR025303">
    <property type="entry name" value="PdaC"/>
</dbReference>
<name>A0A371IZ35_9FIRM</name>
<evidence type="ECO:0000259" key="2">
    <source>
        <dbReference type="Pfam" id="PF11738"/>
    </source>
</evidence>
<feature type="chain" id="PRO_5016648578" evidence="1">
    <location>
        <begin position="25"/>
        <end position="256"/>
    </location>
</feature>
<comment type="caution">
    <text evidence="4">The sequence shown here is derived from an EMBL/GenBank/DDBJ whole genome shotgun (WGS) entry which is preliminary data.</text>
</comment>
<dbReference type="EMBL" id="NOJY02000050">
    <property type="protein sequence ID" value="RDY25738.1"/>
    <property type="molecule type" value="Genomic_DNA"/>
</dbReference>
<evidence type="ECO:0000313" key="4">
    <source>
        <dbReference type="EMBL" id="RDY25738.1"/>
    </source>
</evidence>
<evidence type="ECO:0000259" key="3">
    <source>
        <dbReference type="Pfam" id="PF13739"/>
    </source>
</evidence>
<dbReference type="RefSeq" id="WP_094367506.1">
    <property type="nucleotide sequence ID" value="NZ_NOJY02000050.1"/>
</dbReference>
<keyword evidence="5" id="KW-1185">Reference proteome</keyword>
<accession>A0A371IZ35</accession>
<gene>
    <name evidence="4" type="ORF">CHL78_016675</name>
</gene>
<organism evidence="4 5">
    <name type="scientific">Romboutsia weinsteinii</name>
    <dbReference type="NCBI Taxonomy" id="2020949"/>
    <lineage>
        <taxon>Bacteria</taxon>
        <taxon>Bacillati</taxon>
        <taxon>Bacillota</taxon>
        <taxon>Clostridia</taxon>
        <taxon>Peptostreptococcales</taxon>
        <taxon>Peptostreptococcaceae</taxon>
        <taxon>Romboutsia</taxon>
    </lineage>
</organism>
<feature type="domain" description="Deacetylase PdaC" evidence="3">
    <location>
        <begin position="44"/>
        <end position="155"/>
    </location>
</feature>
<dbReference type="Pfam" id="PF13739">
    <property type="entry name" value="PdaC"/>
    <property type="match status" value="1"/>
</dbReference>
<dbReference type="Pfam" id="PF11738">
    <property type="entry name" value="DUF3298"/>
    <property type="match status" value="1"/>
</dbReference>
<dbReference type="Gene3D" id="3.90.640.20">
    <property type="entry name" value="Heat-shock cognate protein, ATPase"/>
    <property type="match status" value="1"/>
</dbReference>
<dbReference type="AlphaFoldDB" id="A0A371IZ35"/>
<feature type="domain" description="DUF3298" evidence="2">
    <location>
        <begin position="173"/>
        <end position="248"/>
    </location>
</feature>
<evidence type="ECO:0000256" key="1">
    <source>
        <dbReference type="SAM" id="SignalP"/>
    </source>
</evidence>
<dbReference type="InterPro" id="IPR021729">
    <property type="entry name" value="DUF3298"/>
</dbReference>
<dbReference type="InterPro" id="IPR037126">
    <property type="entry name" value="PdaC/RsiV-like_sf"/>
</dbReference>
<dbReference type="Proteomes" id="UP000215694">
    <property type="component" value="Unassembled WGS sequence"/>
</dbReference>
<protein>
    <submittedName>
        <fullName evidence="4">DUF3298/DUF4163 domain-containing protein</fullName>
    </submittedName>
</protein>